<dbReference type="OrthoDB" id="284473at2759"/>
<keyword evidence="3" id="KW-1185">Reference proteome</keyword>
<dbReference type="AlphaFoldDB" id="A0A9P3CL75"/>
<feature type="region of interest" description="Disordered" evidence="1">
    <location>
        <begin position="35"/>
        <end position="88"/>
    </location>
</feature>
<dbReference type="RefSeq" id="XP_044654985.1">
    <property type="nucleotide sequence ID" value="XM_044799050.1"/>
</dbReference>
<dbReference type="InterPro" id="IPR038763">
    <property type="entry name" value="DHH_sf"/>
</dbReference>
<proteinExistence type="predicted"/>
<evidence type="ECO:0000313" key="3">
    <source>
        <dbReference type="Proteomes" id="UP000825890"/>
    </source>
</evidence>
<organism evidence="2 3">
    <name type="scientific">Cercospora kikuchii</name>
    <dbReference type="NCBI Taxonomy" id="84275"/>
    <lineage>
        <taxon>Eukaryota</taxon>
        <taxon>Fungi</taxon>
        <taxon>Dikarya</taxon>
        <taxon>Ascomycota</taxon>
        <taxon>Pezizomycotina</taxon>
        <taxon>Dothideomycetes</taxon>
        <taxon>Dothideomycetidae</taxon>
        <taxon>Mycosphaerellales</taxon>
        <taxon>Mycosphaerellaceae</taxon>
        <taxon>Cercospora</taxon>
    </lineage>
</organism>
<accession>A0A9P3CL75</accession>
<dbReference type="SUPFAM" id="SSF64182">
    <property type="entry name" value="DHH phosphoesterases"/>
    <property type="match status" value="1"/>
</dbReference>
<evidence type="ECO:0000313" key="2">
    <source>
        <dbReference type="EMBL" id="GIZ40498.1"/>
    </source>
</evidence>
<dbReference type="PANTHER" id="PTHR30255">
    <property type="entry name" value="SINGLE-STRANDED-DNA-SPECIFIC EXONUCLEASE RECJ"/>
    <property type="match status" value="1"/>
</dbReference>
<feature type="region of interest" description="Disordered" evidence="1">
    <location>
        <begin position="476"/>
        <end position="508"/>
    </location>
</feature>
<reference evidence="2 3" key="1">
    <citation type="submission" date="2021-01" db="EMBL/GenBank/DDBJ databases">
        <title>Cercospora kikuchii MAFF 305040 whole genome shotgun sequence.</title>
        <authorList>
            <person name="Kashiwa T."/>
            <person name="Suzuki T."/>
        </authorList>
    </citation>
    <scope>NUCLEOTIDE SEQUENCE [LARGE SCALE GENOMIC DNA]</scope>
    <source>
        <strain evidence="2 3">MAFF 305040</strain>
    </source>
</reference>
<evidence type="ECO:0008006" key="4">
    <source>
        <dbReference type="Google" id="ProtNLM"/>
    </source>
</evidence>
<comment type="caution">
    <text evidence="2">The sequence shown here is derived from an EMBL/GenBank/DDBJ whole genome shotgun (WGS) entry which is preliminary data.</text>
</comment>
<name>A0A9P3CL75_9PEZI</name>
<dbReference type="EMBL" id="BOLY01000002">
    <property type="protein sequence ID" value="GIZ40498.1"/>
    <property type="molecule type" value="Genomic_DNA"/>
</dbReference>
<evidence type="ECO:0000256" key="1">
    <source>
        <dbReference type="SAM" id="MobiDB-lite"/>
    </source>
</evidence>
<dbReference type="Gene3D" id="3.90.1640.30">
    <property type="match status" value="1"/>
</dbReference>
<sequence>MLLRRRFWLPSCTFLIRTAPKLALPSRHSPILPLAPGTGCARQMISSKRKAPPSQSSTPAKKRPKPDIPEYHTTPSVKEDDGSIQWPAPRSQIDKARSIIVESAEAKGNIVLVPDKDADGLSAGAILQHTLLLLGVSPERIKTHLLTKGTTVHSDVERQRLASLNPEYVFVIDQGSRPGPPIVDVPHTGLVIDHHFATPSDFPERSNHVTACHSPPVATSALLTYHICETLHPEVASKCDWLCVVGTHGDLGTTLKWSDPFPDMTSTFKKYKKKVLNDVVSLVNAPRRTATYDVRSAWEALSKTDDPASVLNNPRLLDARAEVNAEVERCTHAAPKFSSDGKVAVFRIRSEAQVHPVIATRWAGHLQSNKLEIVMVANEGYLEGKVNFSCRIARCARGREIPVNIIESLKAYASLPEIVPVEEDGTTEEPPSMATVKPTLLERMGENFARGHVQASGGIVATEDFEELMKRMEVGVKKANDSGPSKNKMKESPAKQKNTLLTYFKKSE</sequence>
<dbReference type="PANTHER" id="PTHR30255:SF2">
    <property type="entry name" value="SINGLE-STRANDED-DNA-SPECIFIC EXONUCLEASE RECJ"/>
    <property type="match status" value="1"/>
</dbReference>
<dbReference type="Proteomes" id="UP000825890">
    <property type="component" value="Unassembled WGS sequence"/>
</dbReference>
<protein>
    <recommendedName>
        <fullName evidence="4">DHH family protein</fullName>
    </recommendedName>
</protein>
<dbReference type="GeneID" id="68289408"/>
<dbReference type="InterPro" id="IPR051673">
    <property type="entry name" value="SSDNA_exonuclease_RecJ"/>
</dbReference>
<gene>
    <name evidence="2" type="ORF">CKM354_000383300</name>
</gene>